<reference evidence="3 4" key="1">
    <citation type="submission" date="2017-03" db="EMBL/GenBank/DDBJ databases">
        <title>Draft Genome sequence of Marispirochaeta sp. strain JC444.</title>
        <authorList>
            <person name="Shivani Y."/>
            <person name="Subhash Y."/>
            <person name="Sasikala C."/>
            <person name="Ramana C."/>
        </authorList>
    </citation>
    <scope>NUCLEOTIDE SEQUENCE [LARGE SCALE GENOMIC DNA]</scope>
    <source>
        <strain evidence="3 4">JC444</strain>
    </source>
</reference>
<accession>A0A1Y1S2E1</accession>
<dbReference type="RefSeq" id="WP_083047976.1">
    <property type="nucleotide sequence ID" value="NZ_CAXXQO010000003.1"/>
</dbReference>
<evidence type="ECO:0000256" key="1">
    <source>
        <dbReference type="PROSITE-ProRule" id="PRU00473"/>
    </source>
</evidence>
<dbReference type="InterPro" id="IPR050330">
    <property type="entry name" value="Bact_OuterMem_StrucFunc"/>
</dbReference>
<dbReference type="Proteomes" id="UP000192343">
    <property type="component" value="Unassembled WGS sequence"/>
</dbReference>
<evidence type="ECO:0000313" key="4">
    <source>
        <dbReference type="Proteomes" id="UP000192343"/>
    </source>
</evidence>
<dbReference type="CDD" id="cd07185">
    <property type="entry name" value="OmpA_C-like"/>
    <property type="match status" value="1"/>
</dbReference>
<dbReference type="Gene3D" id="3.30.1330.60">
    <property type="entry name" value="OmpA-like domain"/>
    <property type="match status" value="1"/>
</dbReference>
<dbReference type="PANTHER" id="PTHR30329:SF21">
    <property type="entry name" value="LIPOPROTEIN YIAD-RELATED"/>
    <property type="match status" value="1"/>
</dbReference>
<evidence type="ECO:0000259" key="2">
    <source>
        <dbReference type="PROSITE" id="PS51123"/>
    </source>
</evidence>
<dbReference type="InterPro" id="IPR036737">
    <property type="entry name" value="OmpA-like_sf"/>
</dbReference>
<protein>
    <recommendedName>
        <fullName evidence="2">OmpA-like domain-containing protein</fullName>
    </recommendedName>
</protein>
<evidence type="ECO:0000313" key="3">
    <source>
        <dbReference type="EMBL" id="ORC37879.1"/>
    </source>
</evidence>
<dbReference type="Pfam" id="PF00691">
    <property type="entry name" value="OmpA"/>
    <property type="match status" value="1"/>
</dbReference>
<dbReference type="SUPFAM" id="SSF103088">
    <property type="entry name" value="OmpA-like"/>
    <property type="match status" value="1"/>
</dbReference>
<proteinExistence type="predicted"/>
<comment type="caution">
    <text evidence="3">The sequence shown here is derived from an EMBL/GenBank/DDBJ whole genome shotgun (WGS) entry which is preliminary data.</text>
</comment>
<gene>
    <name evidence="3" type="ORF">B4O97_02440</name>
</gene>
<dbReference type="PROSITE" id="PS51123">
    <property type="entry name" value="OMPA_2"/>
    <property type="match status" value="1"/>
</dbReference>
<dbReference type="PANTHER" id="PTHR30329">
    <property type="entry name" value="STATOR ELEMENT OF FLAGELLAR MOTOR COMPLEX"/>
    <property type="match status" value="1"/>
</dbReference>
<sequence>MKISKISSLLLLLTGLLAGNRLEAEVFRFQYVSGAKFRAVAQVDETVIQRYGRQQAVQQSELRYKIAYTIKDVRGETGELEGVFQIANRSTGDAGVYQWSEEHPTAYRRNAYGEMDVPDRYSFPVVRGVPRFPERDVAPGETWVGVGEEVHDFRDSGSGLGVVRFPINVAYQYLGLEEYKDKMFHAIDATYQVYHRFPVSRGLAPEQISGFSAQHLYWDNEKGYLAAYTEEFELVMQLNDGTSWIFRGTASAEVIQAEKMEKEKVAEEIRNSLEKDKVEDSEVRVDEQGITIALHNIRFLPDSSRFVPGEEEKIRAVAEILKRYPDRDVLITGHTALAGTESGRERLSLERARVTARALIELGARREDQIVIRGMGAREPVAGNDTEAGRRLNRRVEITLLEN</sequence>
<name>A0A1Y1S2E1_9SPIO</name>
<feature type="domain" description="OmpA-like" evidence="2">
    <location>
        <begin position="286"/>
        <end position="403"/>
    </location>
</feature>
<dbReference type="EMBL" id="MWQY01000002">
    <property type="protein sequence ID" value="ORC37879.1"/>
    <property type="molecule type" value="Genomic_DNA"/>
</dbReference>
<organism evidence="3 4">
    <name type="scientific">Marispirochaeta aestuarii</name>
    <dbReference type="NCBI Taxonomy" id="1963862"/>
    <lineage>
        <taxon>Bacteria</taxon>
        <taxon>Pseudomonadati</taxon>
        <taxon>Spirochaetota</taxon>
        <taxon>Spirochaetia</taxon>
        <taxon>Spirochaetales</taxon>
        <taxon>Spirochaetaceae</taxon>
        <taxon>Marispirochaeta</taxon>
    </lineage>
</organism>
<dbReference type="AlphaFoldDB" id="A0A1Y1S2E1"/>
<keyword evidence="4" id="KW-1185">Reference proteome</keyword>
<dbReference type="GO" id="GO:0016020">
    <property type="term" value="C:membrane"/>
    <property type="evidence" value="ECO:0007669"/>
    <property type="project" value="UniProtKB-UniRule"/>
</dbReference>
<dbReference type="InterPro" id="IPR006665">
    <property type="entry name" value="OmpA-like"/>
</dbReference>
<keyword evidence="1" id="KW-0472">Membrane</keyword>
<dbReference type="OrthoDB" id="9805566at2"/>
<dbReference type="STRING" id="1963862.B4O97_02440"/>